<organism evidence="2 3">
    <name type="scientific">Theobroma cacao</name>
    <name type="common">Cacao</name>
    <name type="synonym">Cocoa</name>
    <dbReference type="NCBI Taxonomy" id="3641"/>
    <lineage>
        <taxon>Eukaryota</taxon>
        <taxon>Viridiplantae</taxon>
        <taxon>Streptophyta</taxon>
        <taxon>Embryophyta</taxon>
        <taxon>Tracheophyta</taxon>
        <taxon>Spermatophyta</taxon>
        <taxon>Magnoliopsida</taxon>
        <taxon>eudicotyledons</taxon>
        <taxon>Gunneridae</taxon>
        <taxon>Pentapetalae</taxon>
        <taxon>rosids</taxon>
        <taxon>malvids</taxon>
        <taxon>Malvales</taxon>
        <taxon>Malvaceae</taxon>
        <taxon>Byttnerioideae</taxon>
        <taxon>Theobroma</taxon>
    </lineage>
</organism>
<evidence type="ECO:0000256" key="1">
    <source>
        <dbReference type="SAM" id="MobiDB-lite"/>
    </source>
</evidence>
<dbReference type="Gramene" id="EOY26959">
    <property type="protein sequence ID" value="EOY26959"/>
    <property type="gene ID" value="TCM_028913"/>
</dbReference>
<evidence type="ECO:0000313" key="3">
    <source>
        <dbReference type="Proteomes" id="UP000026915"/>
    </source>
</evidence>
<evidence type="ECO:0000313" key="2">
    <source>
        <dbReference type="EMBL" id="EOY26959.1"/>
    </source>
</evidence>
<dbReference type="AlphaFoldDB" id="A0A061GIR1"/>
<dbReference type="HOGENOM" id="CLU_2610865_0_0_1"/>
<dbReference type="EMBL" id="CM001884">
    <property type="protein sequence ID" value="EOY26959.1"/>
    <property type="molecule type" value="Genomic_DNA"/>
</dbReference>
<accession>A0A061GIR1</accession>
<sequence length="79" mass="8980">MCAYILDFGRTASEPVGTWIISDQDKEGKEKKGDGEEDNREEEPGELSDESYSDDGDYNEFSMKFSMLIHMISAFVIPF</sequence>
<feature type="region of interest" description="Disordered" evidence="1">
    <location>
        <begin position="19"/>
        <end position="55"/>
    </location>
</feature>
<reference evidence="2 3" key="1">
    <citation type="journal article" date="2013" name="Genome Biol.">
        <title>The genome sequence of the most widely cultivated cacao type and its use to identify candidate genes regulating pod color.</title>
        <authorList>
            <person name="Motamayor J.C."/>
            <person name="Mockaitis K."/>
            <person name="Schmutz J."/>
            <person name="Haiminen N."/>
            <person name="Iii D.L."/>
            <person name="Cornejo O."/>
            <person name="Findley S.D."/>
            <person name="Zheng P."/>
            <person name="Utro F."/>
            <person name="Royaert S."/>
            <person name="Saski C."/>
            <person name="Jenkins J."/>
            <person name="Podicheti R."/>
            <person name="Zhao M."/>
            <person name="Scheffler B.E."/>
            <person name="Stack J.C."/>
            <person name="Feltus F.A."/>
            <person name="Mustiga G.M."/>
            <person name="Amores F."/>
            <person name="Phillips W."/>
            <person name="Marelli J.P."/>
            <person name="May G.D."/>
            <person name="Shapiro H."/>
            <person name="Ma J."/>
            <person name="Bustamante C.D."/>
            <person name="Schnell R.J."/>
            <person name="Main D."/>
            <person name="Gilbert D."/>
            <person name="Parida L."/>
            <person name="Kuhn D.N."/>
        </authorList>
    </citation>
    <scope>NUCLEOTIDE SEQUENCE [LARGE SCALE GENOMIC DNA]</scope>
    <source>
        <strain evidence="3">cv. Matina 1-6</strain>
    </source>
</reference>
<keyword evidence="3" id="KW-1185">Reference proteome</keyword>
<gene>
    <name evidence="2" type="ORF">TCM_028913</name>
</gene>
<proteinExistence type="predicted"/>
<feature type="compositionally biased region" description="Basic and acidic residues" evidence="1">
    <location>
        <begin position="23"/>
        <end position="34"/>
    </location>
</feature>
<name>A0A061GIR1_THECC</name>
<dbReference type="InParanoid" id="A0A061GIR1"/>
<protein>
    <submittedName>
        <fullName evidence="2">Uncharacterized protein</fullName>
    </submittedName>
</protein>
<dbReference type="Proteomes" id="UP000026915">
    <property type="component" value="Chromosome 6"/>
</dbReference>
<feature type="compositionally biased region" description="Acidic residues" evidence="1">
    <location>
        <begin position="35"/>
        <end position="55"/>
    </location>
</feature>